<dbReference type="PANTHER" id="PTHR30580">
    <property type="entry name" value="PRIMOSOMAL PROTEIN N"/>
    <property type="match status" value="1"/>
</dbReference>
<reference evidence="5 6" key="1">
    <citation type="submission" date="2017-06" db="EMBL/GenBank/DDBJ databases">
        <title>Novel microbial phyla capable of carbon fixation and sulfur reduction in deep-sea sediments.</title>
        <authorList>
            <person name="Huang J."/>
            <person name="Baker B."/>
            <person name="Wang Y."/>
        </authorList>
    </citation>
    <scope>NUCLEOTIDE SEQUENCE [LARGE SCALE GENOMIC DNA]</scope>
    <source>
        <strain evidence="5">B3_TA06</strain>
    </source>
</reference>
<keyword evidence="1" id="KW-0547">Nucleotide-binding</keyword>
<evidence type="ECO:0000256" key="1">
    <source>
        <dbReference type="ARBA" id="ARBA00022741"/>
    </source>
</evidence>
<dbReference type="AlphaFoldDB" id="A0A532UR82"/>
<dbReference type="GO" id="GO:0003677">
    <property type="term" value="F:DNA binding"/>
    <property type="evidence" value="ECO:0007669"/>
    <property type="project" value="UniProtKB-KW"/>
</dbReference>
<dbReference type="InterPro" id="IPR027417">
    <property type="entry name" value="P-loop_NTPase"/>
</dbReference>
<gene>
    <name evidence="5" type="ORF">CEE36_11115</name>
</gene>
<dbReference type="InterPro" id="IPR041222">
    <property type="entry name" value="PriA_3primeBD"/>
</dbReference>
<feature type="non-terminal residue" evidence="5">
    <location>
        <position position="507"/>
    </location>
</feature>
<dbReference type="Gene3D" id="3.40.1440.60">
    <property type="entry name" value="PriA, 3(prime) DNA-binding domain"/>
    <property type="match status" value="1"/>
</dbReference>
<comment type="caution">
    <text evidence="5">The sequence shown here is derived from an EMBL/GenBank/DDBJ whole genome shotgun (WGS) entry which is preliminary data.</text>
</comment>
<dbReference type="Pfam" id="PF17764">
    <property type="entry name" value="PriA_3primeBD"/>
    <property type="match status" value="1"/>
</dbReference>
<evidence type="ECO:0000256" key="3">
    <source>
        <dbReference type="ARBA" id="ARBA00023125"/>
    </source>
</evidence>
<dbReference type="SUPFAM" id="SSF52540">
    <property type="entry name" value="P-loop containing nucleoside triphosphate hydrolases"/>
    <property type="match status" value="1"/>
</dbReference>
<evidence type="ECO:0000259" key="4">
    <source>
        <dbReference type="Pfam" id="PF17764"/>
    </source>
</evidence>
<keyword evidence="2" id="KW-0067">ATP-binding</keyword>
<dbReference type="GO" id="GO:0005524">
    <property type="term" value="F:ATP binding"/>
    <property type="evidence" value="ECO:0007669"/>
    <property type="project" value="UniProtKB-KW"/>
</dbReference>
<proteinExistence type="predicted"/>
<protein>
    <recommendedName>
        <fullName evidence="4">Primosomal protein N' 3' DNA-binding domain-containing protein</fullName>
    </recommendedName>
</protein>
<dbReference type="InterPro" id="IPR042115">
    <property type="entry name" value="PriA_3primeBD_sf"/>
</dbReference>
<name>A0A532UR82_UNCT6</name>
<dbReference type="PANTHER" id="PTHR30580:SF0">
    <property type="entry name" value="PRIMOSOMAL PROTEIN N"/>
    <property type="match status" value="1"/>
</dbReference>
<organism evidence="5 6">
    <name type="scientific">candidate division TA06 bacterium B3_TA06</name>
    <dbReference type="NCBI Taxonomy" id="2012487"/>
    <lineage>
        <taxon>Bacteria</taxon>
        <taxon>Bacteria division TA06</taxon>
    </lineage>
</organism>
<evidence type="ECO:0000313" key="5">
    <source>
        <dbReference type="EMBL" id="TKJ37307.1"/>
    </source>
</evidence>
<dbReference type="GO" id="GO:0006302">
    <property type="term" value="P:double-strand break repair"/>
    <property type="evidence" value="ECO:0007669"/>
    <property type="project" value="TreeGrafter"/>
</dbReference>
<dbReference type="GO" id="GO:0006310">
    <property type="term" value="P:DNA recombination"/>
    <property type="evidence" value="ECO:0007669"/>
    <property type="project" value="TreeGrafter"/>
</dbReference>
<dbReference type="Gene3D" id="3.40.50.300">
    <property type="entry name" value="P-loop containing nucleotide triphosphate hydrolases"/>
    <property type="match status" value="1"/>
</dbReference>
<keyword evidence="3" id="KW-0238">DNA-binding</keyword>
<dbReference type="EMBL" id="NJBO01000033">
    <property type="protein sequence ID" value="TKJ37307.1"/>
    <property type="molecule type" value="Genomic_DNA"/>
</dbReference>
<dbReference type="Proteomes" id="UP000317778">
    <property type="component" value="Unassembled WGS sequence"/>
</dbReference>
<evidence type="ECO:0000256" key="2">
    <source>
        <dbReference type="ARBA" id="ARBA00022840"/>
    </source>
</evidence>
<dbReference type="GO" id="GO:0043138">
    <property type="term" value="F:3'-5' DNA helicase activity"/>
    <property type="evidence" value="ECO:0007669"/>
    <property type="project" value="TreeGrafter"/>
</dbReference>
<evidence type="ECO:0000313" key="6">
    <source>
        <dbReference type="Proteomes" id="UP000317778"/>
    </source>
</evidence>
<accession>A0A532UR82</accession>
<dbReference type="GO" id="GO:0006270">
    <property type="term" value="P:DNA replication initiation"/>
    <property type="evidence" value="ECO:0007669"/>
    <property type="project" value="TreeGrafter"/>
</dbReference>
<feature type="domain" description="Primosomal protein N' 3' DNA-binding" evidence="4">
    <location>
        <begin position="17"/>
        <end position="93"/>
    </location>
</feature>
<sequence length="507" mass="57093">MIIHAAVLGRPVDTLRYRGDFSLAPGDLVRVSLGTERVPACVVATEEGNQQGLKEVEELLVTNLFPQILLELAEHVAGEHLGFLGEALGLILPRDIMMPPKRKVKKPESEKDQRRLRMRADESRILQAFKKSSKPMLVHSPADYTALLVELIRDVMSRGRGVLLIFPDEPSLARFHERLSAYLPLALYHSEMGQGERRRVWHGVREGRLPLVAGLRSAVLLPFTNPGLIVVSDEESDSHRVRSHHLHYNARDLAVFRAEKEGARVLLFSLTPSLETSHKARSGRLLWIERRVAQHGKALIVDMKKEEEGTALSKPLLAELKAARGRGMQVLLLLNRLGLAARLLCLDCGHIPTCPVCDMPFKFVGKGAALVCPICHNEIPAPEHCPECGGARWQSLSFGLESLDRELKRCFHHDRLLKITAEHRPIIEEAQKAEIIYGTSAILEYRPPRVQVAAFLSWDAERSRADFRAAERAFRNVAYLRRILTSSAQSRLVIQTFRPRNRLLLWA</sequence>